<reference evidence="2 3" key="1">
    <citation type="submission" date="2024-08" db="EMBL/GenBank/DDBJ databases">
        <title>Halobellus sp. MBLA0158 whole genome sequence.</title>
        <authorList>
            <person name="Hwang C.Y."/>
            <person name="Cho E.-S."/>
            <person name="Seo M.-J."/>
        </authorList>
    </citation>
    <scope>NUCLEOTIDE SEQUENCE [LARGE SCALE GENOMIC DNA]</scope>
    <source>
        <strain evidence="2 3">MBLA0158</strain>
    </source>
</reference>
<dbReference type="RefSeq" id="WP_372388861.1">
    <property type="nucleotide sequence ID" value="NZ_JBGNYA010000001.1"/>
</dbReference>
<dbReference type="EMBL" id="JBGNYA010000001">
    <property type="protein sequence ID" value="MFA1610962.1"/>
    <property type="molecule type" value="Genomic_DNA"/>
</dbReference>
<evidence type="ECO:0000313" key="3">
    <source>
        <dbReference type="Proteomes" id="UP001570511"/>
    </source>
</evidence>
<gene>
    <name evidence="2" type="ORF">OS889_08095</name>
</gene>
<accession>A0ABD5MCE6</accession>
<proteinExistence type="predicted"/>
<keyword evidence="3" id="KW-1185">Reference proteome</keyword>
<comment type="caution">
    <text evidence="2">The sequence shown here is derived from an EMBL/GenBank/DDBJ whole genome shotgun (WGS) entry which is preliminary data.</text>
</comment>
<protein>
    <submittedName>
        <fullName evidence="2">Uncharacterized protein</fullName>
    </submittedName>
</protein>
<name>A0ABD5MCE6_9EURY</name>
<dbReference type="Proteomes" id="UP001570511">
    <property type="component" value="Unassembled WGS sequence"/>
</dbReference>
<feature type="region of interest" description="Disordered" evidence="1">
    <location>
        <begin position="1"/>
        <end position="23"/>
    </location>
</feature>
<evidence type="ECO:0000313" key="2">
    <source>
        <dbReference type="EMBL" id="MFA1610962.1"/>
    </source>
</evidence>
<dbReference type="AlphaFoldDB" id="A0ABD5MCE6"/>
<evidence type="ECO:0000256" key="1">
    <source>
        <dbReference type="SAM" id="MobiDB-lite"/>
    </source>
</evidence>
<sequence length="108" mass="11919">MAQPDDLKAAAEEAEDLPDPRDIVAEDEEIPLEELFDAEFMAEHTDFETFDEMVAASPSAASSAAELELVPDGEWDEFVAETTGFDDEEELVFAARDHWVAKQLGLDA</sequence>
<feature type="compositionally biased region" description="Basic and acidic residues" evidence="1">
    <location>
        <begin position="1"/>
        <end position="11"/>
    </location>
</feature>
<organism evidence="2 3">
    <name type="scientific">Halobellus rubicundus</name>
    <dbReference type="NCBI Taxonomy" id="2996466"/>
    <lineage>
        <taxon>Archaea</taxon>
        <taxon>Methanobacteriati</taxon>
        <taxon>Methanobacteriota</taxon>
        <taxon>Stenosarchaea group</taxon>
        <taxon>Halobacteria</taxon>
        <taxon>Halobacteriales</taxon>
        <taxon>Haloferacaceae</taxon>
        <taxon>Halobellus</taxon>
    </lineage>
</organism>